<dbReference type="SUPFAM" id="SSF52096">
    <property type="entry name" value="ClpP/crotonase"/>
    <property type="match status" value="1"/>
</dbReference>
<dbReference type="CDD" id="cd07020">
    <property type="entry name" value="Clp_protease_NfeD_1"/>
    <property type="match status" value="1"/>
</dbReference>
<dbReference type="eggNOG" id="COG1030">
    <property type="taxonomic scope" value="Bacteria"/>
</dbReference>
<accession>Q11CY5</accession>
<feature type="domain" description="NfeD1b N-terminal" evidence="9">
    <location>
        <begin position="51"/>
        <end position="149"/>
    </location>
</feature>
<name>Q11CY5_CHESB</name>
<dbReference type="KEGG" id="mes:Meso_3369"/>
<evidence type="ECO:0000259" key="8">
    <source>
        <dbReference type="Pfam" id="PF24961"/>
    </source>
</evidence>
<dbReference type="InterPro" id="IPR052165">
    <property type="entry name" value="Membrane_assoc_protease"/>
</dbReference>
<feature type="transmembrane region" description="Helical" evidence="6">
    <location>
        <begin position="324"/>
        <end position="348"/>
    </location>
</feature>
<evidence type="ECO:0000256" key="2">
    <source>
        <dbReference type="ARBA" id="ARBA00022692"/>
    </source>
</evidence>
<dbReference type="STRING" id="266779.Meso_3369"/>
<dbReference type="PANTHER" id="PTHR33507:SF4">
    <property type="entry name" value="NODULATION COMPETITIVENESS PROTEIN NFED"/>
    <property type="match status" value="1"/>
</dbReference>
<dbReference type="InterPro" id="IPR029045">
    <property type="entry name" value="ClpP/crotonase-like_dom_sf"/>
</dbReference>
<dbReference type="HOGENOM" id="CLU_024619_1_0_5"/>
<keyword evidence="4 6" id="KW-0472">Membrane</keyword>
<evidence type="ECO:0000256" key="5">
    <source>
        <dbReference type="SAM" id="MobiDB-lite"/>
    </source>
</evidence>
<feature type="transmembrane region" description="Helical" evidence="6">
    <location>
        <begin position="287"/>
        <end position="304"/>
    </location>
</feature>
<dbReference type="PANTHER" id="PTHR33507">
    <property type="entry name" value="INNER MEMBRANE PROTEIN YBBJ"/>
    <property type="match status" value="1"/>
</dbReference>
<dbReference type="SUPFAM" id="SSF141322">
    <property type="entry name" value="NfeD domain-like"/>
    <property type="match status" value="1"/>
</dbReference>
<dbReference type="FunFam" id="3.90.226.10:FF:000089">
    <property type="entry name" value="Membrane-bound serine protease"/>
    <property type="match status" value="1"/>
</dbReference>
<feature type="compositionally biased region" description="Acidic residues" evidence="5">
    <location>
        <begin position="157"/>
        <end position="171"/>
    </location>
</feature>
<evidence type="ECO:0000256" key="6">
    <source>
        <dbReference type="SAM" id="Phobius"/>
    </source>
</evidence>
<keyword evidence="3 6" id="KW-1133">Transmembrane helix</keyword>
<comment type="subcellular location">
    <subcellularLocation>
        <location evidence="1">Membrane</location>
        <topology evidence="1">Multi-pass membrane protein</topology>
    </subcellularLocation>
</comment>
<dbReference type="Gene3D" id="3.90.226.10">
    <property type="entry name" value="2-enoyl-CoA Hydratase, Chain A, domain 1"/>
    <property type="match status" value="1"/>
</dbReference>
<dbReference type="InterPro" id="IPR012340">
    <property type="entry name" value="NA-bd_OB-fold"/>
</dbReference>
<dbReference type="AlphaFoldDB" id="Q11CY5"/>
<evidence type="ECO:0000256" key="3">
    <source>
        <dbReference type="ARBA" id="ARBA00022989"/>
    </source>
</evidence>
<dbReference type="OrthoDB" id="5289056at2"/>
<protein>
    <submittedName>
        <fullName evidence="10">Uncharacterized protein</fullName>
    </submittedName>
</protein>
<feature type="transmembrane region" description="Helical" evidence="6">
    <location>
        <begin position="13"/>
        <end position="34"/>
    </location>
</feature>
<evidence type="ECO:0000256" key="4">
    <source>
        <dbReference type="ARBA" id="ARBA00023136"/>
    </source>
</evidence>
<keyword evidence="2 6" id="KW-0812">Transmembrane</keyword>
<dbReference type="InterPro" id="IPR056739">
    <property type="entry name" value="NfeD_membrane"/>
</dbReference>
<feature type="transmembrane region" description="Helical" evidence="6">
    <location>
        <begin position="385"/>
        <end position="403"/>
    </location>
</feature>
<evidence type="ECO:0000313" key="10">
    <source>
        <dbReference type="EMBL" id="ABG64740.1"/>
    </source>
</evidence>
<feature type="transmembrane region" description="Helical" evidence="6">
    <location>
        <begin position="355"/>
        <end position="373"/>
    </location>
</feature>
<feature type="region of interest" description="Disordered" evidence="5">
    <location>
        <begin position="150"/>
        <end position="185"/>
    </location>
</feature>
<reference evidence="10" key="1">
    <citation type="submission" date="2006-06" db="EMBL/GenBank/DDBJ databases">
        <title>Complete sequence of chromosome of Chelativorans sp. BNC1.</title>
        <authorList>
            <consortium name="US DOE Joint Genome Institute"/>
            <person name="Copeland A."/>
            <person name="Lucas S."/>
            <person name="Lapidus A."/>
            <person name="Barry K."/>
            <person name="Detter J.C."/>
            <person name="Glavina del Rio T."/>
            <person name="Hammon N."/>
            <person name="Israni S."/>
            <person name="Dalin E."/>
            <person name="Tice H."/>
            <person name="Pitluck S."/>
            <person name="Chertkov O."/>
            <person name="Brettin T."/>
            <person name="Bruce D."/>
            <person name="Han C."/>
            <person name="Tapia R."/>
            <person name="Gilna P."/>
            <person name="Schmutz J."/>
            <person name="Larimer F."/>
            <person name="Land M."/>
            <person name="Hauser L."/>
            <person name="Kyrpides N."/>
            <person name="Mikhailova N."/>
            <person name="Richardson P."/>
        </authorList>
    </citation>
    <scope>NUCLEOTIDE SEQUENCE</scope>
    <source>
        <strain evidence="10">BNC1</strain>
    </source>
</reference>
<sequence length="488" mass="50492">MEDRHKTAGSASVVHRTASVLITFFLVLSGGFVASSPKAQETGGTAIVLRLEGAVSPATADYVTNGLEIAAEREARLVVLLIDTPGGLDTSMREIIRAILASSVPVASFVAPSGARAASAGAYILYASHVAAMAPGTNVGAATPIALGGGSPFGANPEEEQEAQDSAEEGGEDRGGRRQSPRNASEEKAINDAVAYIRGLAELRGRNAEWAERAVREAASLSSAAAAQQDVIDFTASSIDDLMRKADGLTVQVGQSQTVLETSGLVREAIDPDWRTRLLSVITDPNVALILMMIGIYGLIFEFLNPGTFIPGTIGGISLLLGLYALAVLPVSYAGVGLIILGAALVLAEAFAPSFGILGIGGAVAFVLGATILFDTEIPGLEIYWPVLGGIAIASLAFSLLVARLAMVAHRRTVATGAEQMIGARGKVDSWSNGSGYVLVHGERWKAVSAASLAAGTEIRVTGRDGLVLKVAALEPEHSASEEGRRKP</sequence>
<dbReference type="Pfam" id="PF25145">
    <property type="entry name" value="NfeD1b_N"/>
    <property type="match status" value="1"/>
</dbReference>
<feature type="domain" description="NfeD-like C-terminal" evidence="7">
    <location>
        <begin position="418"/>
        <end position="471"/>
    </location>
</feature>
<dbReference type="InterPro" id="IPR002810">
    <property type="entry name" value="NfeD-like_C"/>
</dbReference>
<evidence type="ECO:0000256" key="1">
    <source>
        <dbReference type="ARBA" id="ARBA00004141"/>
    </source>
</evidence>
<dbReference type="GO" id="GO:0016020">
    <property type="term" value="C:membrane"/>
    <property type="evidence" value="ECO:0007669"/>
    <property type="project" value="UniProtKB-SubCell"/>
</dbReference>
<dbReference type="Pfam" id="PF24961">
    <property type="entry name" value="NfeD_membrane"/>
    <property type="match status" value="1"/>
</dbReference>
<dbReference type="InterPro" id="IPR056738">
    <property type="entry name" value="NfeD1b_N"/>
</dbReference>
<dbReference type="EMBL" id="CP000390">
    <property type="protein sequence ID" value="ABG64740.1"/>
    <property type="molecule type" value="Genomic_DNA"/>
</dbReference>
<gene>
    <name evidence="10" type="ordered locus">Meso_3369</name>
</gene>
<dbReference type="Gene3D" id="2.40.50.140">
    <property type="entry name" value="Nucleic acid-binding proteins"/>
    <property type="match status" value="1"/>
</dbReference>
<dbReference type="Pfam" id="PF01957">
    <property type="entry name" value="NfeD"/>
    <property type="match status" value="1"/>
</dbReference>
<evidence type="ECO:0000259" key="7">
    <source>
        <dbReference type="Pfam" id="PF01957"/>
    </source>
</evidence>
<feature type="domain" description="NfeD integral membrane" evidence="8">
    <location>
        <begin position="286"/>
        <end position="401"/>
    </location>
</feature>
<organism evidence="10">
    <name type="scientific">Chelativorans sp. (strain BNC1)</name>
    <dbReference type="NCBI Taxonomy" id="266779"/>
    <lineage>
        <taxon>Bacteria</taxon>
        <taxon>Pseudomonadati</taxon>
        <taxon>Pseudomonadota</taxon>
        <taxon>Alphaproteobacteria</taxon>
        <taxon>Hyphomicrobiales</taxon>
        <taxon>Phyllobacteriaceae</taxon>
        <taxon>Chelativorans</taxon>
    </lineage>
</organism>
<proteinExistence type="predicted"/>
<evidence type="ECO:0000259" key="9">
    <source>
        <dbReference type="Pfam" id="PF25145"/>
    </source>
</evidence>